<feature type="compositionally biased region" description="Basic residues" evidence="1">
    <location>
        <begin position="17"/>
        <end position="36"/>
    </location>
</feature>
<keyword evidence="3" id="KW-1185">Reference proteome</keyword>
<dbReference type="EMBL" id="BGZK01000022">
    <property type="protein sequence ID" value="GBP06357.1"/>
    <property type="molecule type" value="Genomic_DNA"/>
</dbReference>
<organism evidence="2 3">
    <name type="scientific">Eumeta variegata</name>
    <name type="common">Bagworm moth</name>
    <name type="synonym">Eumeta japonica</name>
    <dbReference type="NCBI Taxonomy" id="151549"/>
    <lineage>
        <taxon>Eukaryota</taxon>
        <taxon>Metazoa</taxon>
        <taxon>Ecdysozoa</taxon>
        <taxon>Arthropoda</taxon>
        <taxon>Hexapoda</taxon>
        <taxon>Insecta</taxon>
        <taxon>Pterygota</taxon>
        <taxon>Neoptera</taxon>
        <taxon>Endopterygota</taxon>
        <taxon>Lepidoptera</taxon>
        <taxon>Glossata</taxon>
        <taxon>Ditrysia</taxon>
        <taxon>Tineoidea</taxon>
        <taxon>Psychidae</taxon>
        <taxon>Oiketicinae</taxon>
        <taxon>Eumeta</taxon>
    </lineage>
</organism>
<evidence type="ECO:0000313" key="2">
    <source>
        <dbReference type="EMBL" id="GBP06357.1"/>
    </source>
</evidence>
<comment type="caution">
    <text evidence="2">The sequence shown here is derived from an EMBL/GenBank/DDBJ whole genome shotgun (WGS) entry which is preliminary data.</text>
</comment>
<accession>A0A4C1SYL5</accession>
<evidence type="ECO:0000313" key="3">
    <source>
        <dbReference type="Proteomes" id="UP000299102"/>
    </source>
</evidence>
<name>A0A4C1SYL5_EUMVA</name>
<evidence type="ECO:0000256" key="1">
    <source>
        <dbReference type="SAM" id="MobiDB-lite"/>
    </source>
</evidence>
<gene>
    <name evidence="2" type="ORF">EVAR_4516_1</name>
</gene>
<dbReference type="AlphaFoldDB" id="A0A4C1SYL5"/>
<proteinExistence type="predicted"/>
<feature type="compositionally biased region" description="Basic and acidic residues" evidence="1">
    <location>
        <begin position="1"/>
        <end position="16"/>
    </location>
</feature>
<reference evidence="2 3" key="1">
    <citation type="journal article" date="2019" name="Commun. Biol.">
        <title>The bagworm genome reveals a unique fibroin gene that provides high tensile strength.</title>
        <authorList>
            <person name="Kono N."/>
            <person name="Nakamura H."/>
            <person name="Ohtoshi R."/>
            <person name="Tomita M."/>
            <person name="Numata K."/>
            <person name="Arakawa K."/>
        </authorList>
    </citation>
    <scope>NUCLEOTIDE SEQUENCE [LARGE SCALE GENOMIC DNA]</scope>
</reference>
<dbReference type="Proteomes" id="UP000299102">
    <property type="component" value="Unassembled WGS sequence"/>
</dbReference>
<protein>
    <submittedName>
        <fullName evidence="2">Uncharacterized protein</fullName>
    </submittedName>
</protein>
<feature type="region of interest" description="Disordered" evidence="1">
    <location>
        <begin position="1"/>
        <end position="37"/>
    </location>
</feature>
<sequence>MSSSKSELRSVAEWKLKQKRKSRLGSKSRMRPRSKLGVKSTLESIVLTEPKREAAPRPKFKCNLSCIVRGGLDASVADVVSEDETCVTIDVFPKELEHASPETYGNTRDLRSNCNVENKVEEDQSAMQPSL</sequence>